<feature type="domain" description="PDZ" evidence="12">
    <location>
        <begin position="196"/>
        <end position="273"/>
    </location>
</feature>
<comment type="caution">
    <text evidence="13">The sequence shown here is derived from an EMBL/GenBank/DDBJ whole genome shotgun (WGS) entry which is preliminary data.</text>
</comment>
<keyword evidence="9 13" id="KW-0482">Metalloprotease</keyword>
<gene>
    <name evidence="13" type="ORF">E3T47_09615</name>
</gene>
<dbReference type="SMART" id="SM00228">
    <property type="entry name" value="PDZ"/>
    <property type="match status" value="1"/>
</dbReference>
<dbReference type="Gene3D" id="2.30.42.10">
    <property type="match status" value="1"/>
</dbReference>
<feature type="transmembrane region" description="Helical" evidence="11">
    <location>
        <begin position="452"/>
        <end position="473"/>
    </location>
</feature>
<comment type="subcellular location">
    <subcellularLocation>
        <location evidence="2">Membrane</location>
        <topology evidence="2">Multi-pass membrane protein</topology>
    </subcellularLocation>
</comment>
<dbReference type="GO" id="GO:0006508">
    <property type="term" value="P:proteolysis"/>
    <property type="evidence" value="ECO:0007669"/>
    <property type="project" value="UniProtKB-KW"/>
</dbReference>
<evidence type="ECO:0000256" key="7">
    <source>
        <dbReference type="ARBA" id="ARBA00022833"/>
    </source>
</evidence>
<dbReference type="CDD" id="cd23081">
    <property type="entry name" value="cpPDZ_EcRseP-like"/>
    <property type="match status" value="1"/>
</dbReference>
<evidence type="ECO:0000259" key="12">
    <source>
        <dbReference type="SMART" id="SM00228"/>
    </source>
</evidence>
<evidence type="ECO:0000256" key="1">
    <source>
        <dbReference type="ARBA" id="ARBA00001947"/>
    </source>
</evidence>
<evidence type="ECO:0000313" key="14">
    <source>
        <dbReference type="Proteomes" id="UP000298154"/>
    </source>
</evidence>
<evidence type="ECO:0000256" key="10">
    <source>
        <dbReference type="ARBA" id="ARBA00023136"/>
    </source>
</evidence>
<evidence type="ECO:0000313" key="13">
    <source>
        <dbReference type="EMBL" id="TFD65780.1"/>
    </source>
</evidence>
<organism evidence="13 14">
    <name type="scientific">Cryobacterium ruanii</name>
    <dbReference type="NCBI Taxonomy" id="1259197"/>
    <lineage>
        <taxon>Bacteria</taxon>
        <taxon>Bacillati</taxon>
        <taxon>Actinomycetota</taxon>
        <taxon>Actinomycetes</taxon>
        <taxon>Micrococcales</taxon>
        <taxon>Microbacteriaceae</taxon>
        <taxon>Cryobacterium</taxon>
    </lineage>
</organism>
<dbReference type="SUPFAM" id="SSF50156">
    <property type="entry name" value="PDZ domain-like"/>
    <property type="match status" value="1"/>
</dbReference>
<reference evidence="13 14" key="1">
    <citation type="submission" date="2019-03" db="EMBL/GenBank/DDBJ databases">
        <title>Genomics of glacier-inhabiting Cryobacterium strains.</title>
        <authorList>
            <person name="Liu Q."/>
            <person name="Xin Y.-H."/>
        </authorList>
    </citation>
    <scope>NUCLEOTIDE SEQUENCE [LARGE SCALE GENOMIC DNA]</scope>
    <source>
        <strain evidence="13 14">Sr36</strain>
    </source>
</reference>
<evidence type="ECO:0000256" key="9">
    <source>
        <dbReference type="ARBA" id="ARBA00023049"/>
    </source>
</evidence>
<dbReference type="GO" id="GO:0016020">
    <property type="term" value="C:membrane"/>
    <property type="evidence" value="ECO:0007669"/>
    <property type="project" value="UniProtKB-SubCell"/>
</dbReference>
<evidence type="ECO:0000256" key="4">
    <source>
        <dbReference type="ARBA" id="ARBA00022670"/>
    </source>
</evidence>
<keyword evidence="7" id="KW-0862">Zinc</keyword>
<comment type="similarity">
    <text evidence="3">Belongs to the peptidase M50B family.</text>
</comment>
<feature type="transmembrane region" description="Helical" evidence="11">
    <location>
        <begin position="168"/>
        <end position="189"/>
    </location>
</feature>
<feature type="transmembrane region" description="Helical" evidence="11">
    <location>
        <begin position="27"/>
        <end position="48"/>
    </location>
</feature>
<dbReference type="InterPro" id="IPR001478">
    <property type="entry name" value="PDZ"/>
</dbReference>
<evidence type="ECO:0000256" key="11">
    <source>
        <dbReference type="SAM" id="Phobius"/>
    </source>
</evidence>
<evidence type="ECO:0000256" key="6">
    <source>
        <dbReference type="ARBA" id="ARBA00022801"/>
    </source>
</evidence>
<evidence type="ECO:0000256" key="5">
    <source>
        <dbReference type="ARBA" id="ARBA00022692"/>
    </source>
</evidence>
<keyword evidence="10 11" id="KW-0472">Membrane</keyword>
<evidence type="ECO:0000256" key="8">
    <source>
        <dbReference type="ARBA" id="ARBA00022989"/>
    </source>
</evidence>
<dbReference type="Proteomes" id="UP000298154">
    <property type="component" value="Unassembled WGS sequence"/>
</dbReference>
<dbReference type="Pfam" id="PF02163">
    <property type="entry name" value="Peptidase_M50"/>
    <property type="match status" value="1"/>
</dbReference>
<dbReference type="PANTHER" id="PTHR42837:SF2">
    <property type="entry name" value="MEMBRANE METALLOPROTEASE ARASP2, CHLOROPLASTIC-RELATED"/>
    <property type="match status" value="1"/>
</dbReference>
<dbReference type="PANTHER" id="PTHR42837">
    <property type="entry name" value="REGULATOR OF SIGMA-E PROTEASE RSEP"/>
    <property type="match status" value="1"/>
</dbReference>
<dbReference type="Pfam" id="PF17820">
    <property type="entry name" value="PDZ_6"/>
    <property type="match status" value="1"/>
</dbReference>
<keyword evidence="14" id="KW-1185">Reference proteome</keyword>
<keyword evidence="4 13" id="KW-0645">Protease</keyword>
<feature type="transmembrane region" description="Helical" evidence="11">
    <location>
        <begin position="85"/>
        <end position="103"/>
    </location>
</feature>
<sequence>MHPLIGWSAVTASRFAAWCGYSTKVETVLLFILGVAIVVVGLAVSIGLHEIGHLVPAKLFGVKVTQYMIGFGPTIWSRTRGETEYGVKALPLGGYIAMIGMFPPSKKGGAPRSTTTGFFDQMVQEGASEKKTSALSTLVDDARQASAETIGAGEDHRAFYRLPVYKRVIIMLGGPTMNLLIAIVMYAILLMGFGSPQISTTIGSVSECVLPASSDRQTCAATDEASPGAVAGLRPGDRLVSIGGTAITNWEQSTEIIRQAPGRTLAVVVERDGVDVNLSLAPKLTERYVYTADNKITTDTAGAAVTEQVGFVGIGAASELVPEPATAVLPAVGDNIAGVAHVILNLPDRLVAVANAAFGPGERDLNGPISVVGVGRVAGEIASIDTIPVASKVASLLGLLGSLNIALFVFNLVPLLPLDGGHVAGALWEGIRRFFAKLFKRPDPGPVDMAKLMPLTLAVVVLLGGMSLLLIYADIVKPINLFG</sequence>
<keyword evidence="8 11" id="KW-1133">Transmembrane helix</keyword>
<name>A0A4R9ANF0_9MICO</name>
<comment type="cofactor">
    <cofactor evidence="1">
        <name>Zn(2+)</name>
        <dbReference type="ChEBI" id="CHEBI:29105"/>
    </cofactor>
</comment>
<dbReference type="OrthoDB" id="9782003at2"/>
<keyword evidence="5 11" id="KW-0812">Transmembrane</keyword>
<keyword evidence="6" id="KW-0378">Hydrolase</keyword>
<evidence type="ECO:0000256" key="3">
    <source>
        <dbReference type="ARBA" id="ARBA00007931"/>
    </source>
</evidence>
<accession>A0A4R9ANF0</accession>
<proteinExistence type="inferred from homology"/>
<dbReference type="CDD" id="cd06163">
    <property type="entry name" value="S2P-M50_PDZ_RseP-like"/>
    <property type="match status" value="1"/>
</dbReference>
<dbReference type="AlphaFoldDB" id="A0A4R9ANF0"/>
<protein>
    <submittedName>
        <fullName evidence="13">RIP metalloprotease</fullName>
    </submittedName>
</protein>
<feature type="transmembrane region" description="Helical" evidence="11">
    <location>
        <begin position="393"/>
        <end position="413"/>
    </location>
</feature>
<dbReference type="GO" id="GO:0004222">
    <property type="term" value="F:metalloendopeptidase activity"/>
    <property type="evidence" value="ECO:0007669"/>
    <property type="project" value="InterPro"/>
</dbReference>
<dbReference type="InterPro" id="IPR004387">
    <property type="entry name" value="Pept_M50_Zn"/>
</dbReference>
<dbReference type="EMBL" id="SOHK01000014">
    <property type="protein sequence ID" value="TFD65780.1"/>
    <property type="molecule type" value="Genomic_DNA"/>
</dbReference>
<dbReference type="InterPro" id="IPR041489">
    <property type="entry name" value="PDZ_6"/>
</dbReference>
<dbReference type="InterPro" id="IPR008915">
    <property type="entry name" value="Peptidase_M50"/>
</dbReference>
<evidence type="ECO:0000256" key="2">
    <source>
        <dbReference type="ARBA" id="ARBA00004141"/>
    </source>
</evidence>
<dbReference type="InterPro" id="IPR036034">
    <property type="entry name" value="PDZ_sf"/>
</dbReference>